<dbReference type="Proteomes" id="UP000331127">
    <property type="component" value="Unassembled WGS sequence"/>
</dbReference>
<protein>
    <recommendedName>
        <fullName evidence="1">Amidohydrolase-related domain-containing protein</fullName>
    </recommendedName>
</protein>
<dbReference type="SUPFAM" id="SSF51338">
    <property type="entry name" value="Composite domain of metallo-dependent hydrolases"/>
    <property type="match status" value="1"/>
</dbReference>
<feature type="domain" description="Amidohydrolase-related" evidence="1">
    <location>
        <begin position="45"/>
        <end position="360"/>
    </location>
</feature>
<dbReference type="OrthoDB" id="3514520at2"/>
<evidence type="ECO:0000313" key="3">
    <source>
        <dbReference type="Proteomes" id="UP000331127"/>
    </source>
</evidence>
<proteinExistence type="predicted"/>
<dbReference type="Gene3D" id="2.30.40.10">
    <property type="entry name" value="Urease, subunit C, domain 1"/>
    <property type="match status" value="1"/>
</dbReference>
<reference evidence="2 3" key="1">
    <citation type="submission" date="2019-10" db="EMBL/GenBank/DDBJ databases">
        <title>Whole genome shotgun sequence of Acrocarpospora macrocephala NBRC 16266.</title>
        <authorList>
            <person name="Ichikawa N."/>
            <person name="Kimura A."/>
            <person name="Kitahashi Y."/>
            <person name="Komaki H."/>
            <person name="Oguchi A."/>
        </authorList>
    </citation>
    <scope>NUCLEOTIDE SEQUENCE [LARGE SCALE GENOMIC DNA]</scope>
    <source>
        <strain evidence="2 3">NBRC 16266</strain>
    </source>
</reference>
<organism evidence="2 3">
    <name type="scientific">Acrocarpospora macrocephala</name>
    <dbReference type="NCBI Taxonomy" id="150177"/>
    <lineage>
        <taxon>Bacteria</taxon>
        <taxon>Bacillati</taxon>
        <taxon>Actinomycetota</taxon>
        <taxon>Actinomycetes</taxon>
        <taxon>Streptosporangiales</taxon>
        <taxon>Streptosporangiaceae</taxon>
        <taxon>Acrocarpospora</taxon>
    </lineage>
</organism>
<dbReference type="Gene3D" id="3.20.20.140">
    <property type="entry name" value="Metal-dependent hydrolases"/>
    <property type="match status" value="1"/>
</dbReference>
<sequence>MQTIRAQRIFDGHNLIHSRAVVVDGGRIIALLDDAEDALDLGDVTLLPGLIDTHVHLAFDASLDPIGHLDEDGLYERMRTAAQLHLAAGVTTIRDLGDKDYLAIKLAQEFTDGPEILSAGAPITSPRGHCWFLGGEAEGEKGIREAVRERAARGAKAIKMMVTGGEMTPGTHSHLLQFTPAEIRAAAEEAHLHGLPITGHAHASVGIAAALDAGFDSIEHVSFLTEDGVSPDRELIARLAESGIFASLTVGVLPGFNPPPVIARRLPGLAEGMRLLHAAGVQIIGGSDAGIGPVKPHGILPYGGEMLVDFAGCTPTEVLRSFTSLAARACRVDDRKGRIAPGFDADLLAVAGDPTKDHRLLQRPAAVFRRGIRTS</sequence>
<dbReference type="PANTHER" id="PTHR43135">
    <property type="entry name" value="ALPHA-D-RIBOSE 1-METHYLPHOSPHONATE 5-TRIPHOSPHATE DIPHOSPHATASE"/>
    <property type="match status" value="1"/>
</dbReference>
<dbReference type="GO" id="GO:0016810">
    <property type="term" value="F:hydrolase activity, acting on carbon-nitrogen (but not peptide) bonds"/>
    <property type="evidence" value="ECO:0007669"/>
    <property type="project" value="InterPro"/>
</dbReference>
<dbReference type="AlphaFoldDB" id="A0A5M3WX92"/>
<dbReference type="PANTHER" id="PTHR43135:SF3">
    <property type="entry name" value="ALPHA-D-RIBOSE 1-METHYLPHOSPHONATE 5-TRIPHOSPHATE DIPHOSPHATASE"/>
    <property type="match status" value="1"/>
</dbReference>
<gene>
    <name evidence="2" type="ORF">Amac_064690</name>
</gene>
<comment type="caution">
    <text evidence="2">The sequence shown here is derived from an EMBL/GenBank/DDBJ whole genome shotgun (WGS) entry which is preliminary data.</text>
</comment>
<dbReference type="InterPro" id="IPR051781">
    <property type="entry name" value="Metallo-dep_Hydrolase"/>
</dbReference>
<dbReference type="InterPro" id="IPR006680">
    <property type="entry name" value="Amidohydro-rel"/>
</dbReference>
<dbReference type="EMBL" id="BLAE01000040">
    <property type="protein sequence ID" value="GES12872.1"/>
    <property type="molecule type" value="Genomic_DNA"/>
</dbReference>
<evidence type="ECO:0000259" key="1">
    <source>
        <dbReference type="Pfam" id="PF01979"/>
    </source>
</evidence>
<dbReference type="InterPro" id="IPR011059">
    <property type="entry name" value="Metal-dep_hydrolase_composite"/>
</dbReference>
<dbReference type="Pfam" id="PF01979">
    <property type="entry name" value="Amidohydro_1"/>
    <property type="match status" value="1"/>
</dbReference>
<dbReference type="RefSeq" id="WP_155358156.1">
    <property type="nucleotide sequence ID" value="NZ_BAAAHL010000034.1"/>
</dbReference>
<dbReference type="InterPro" id="IPR032466">
    <property type="entry name" value="Metal_Hydrolase"/>
</dbReference>
<dbReference type="SUPFAM" id="SSF51556">
    <property type="entry name" value="Metallo-dependent hydrolases"/>
    <property type="match status" value="1"/>
</dbReference>
<evidence type="ECO:0000313" key="2">
    <source>
        <dbReference type="EMBL" id="GES12872.1"/>
    </source>
</evidence>
<accession>A0A5M3WX92</accession>
<keyword evidence="3" id="KW-1185">Reference proteome</keyword>
<name>A0A5M3WX92_9ACTN</name>